<dbReference type="EMBL" id="BMAO01038828">
    <property type="protein sequence ID" value="GFR27380.1"/>
    <property type="molecule type" value="Genomic_DNA"/>
</dbReference>
<proteinExistence type="predicted"/>
<name>A0A8X6HRW7_TRICU</name>
<gene>
    <name evidence="1" type="ORF">TNCT_547101</name>
</gene>
<dbReference type="Proteomes" id="UP000887116">
    <property type="component" value="Unassembled WGS sequence"/>
</dbReference>
<comment type="caution">
    <text evidence="1">The sequence shown here is derived from an EMBL/GenBank/DDBJ whole genome shotgun (WGS) entry which is preliminary data.</text>
</comment>
<reference evidence="1" key="1">
    <citation type="submission" date="2020-07" db="EMBL/GenBank/DDBJ databases">
        <title>Multicomponent nature underlies the extraordinary mechanical properties of spider dragline silk.</title>
        <authorList>
            <person name="Kono N."/>
            <person name="Nakamura H."/>
            <person name="Mori M."/>
            <person name="Yoshida Y."/>
            <person name="Ohtoshi R."/>
            <person name="Malay A.D."/>
            <person name="Moran D.A.P."/>
            <person name="Tomita M."/>
            <person name="Numata K."/>
            <person name="Arakawa K."/>
        </authorList>
    </citation>
    <scope>NUCLEOTIDE SEQUENCE</scope>
</reference>
<evidence type="ECO:0000313" key="2">
    <source>
        <dbReference type="Proteomes" id="UP000887116"/>
    </source>
</evidence>
<sequence>MKISYEDFIFSYEGKRAFRQPPSRPDGRVVGVTYPKCIRKQGRWVKNSALTPSTARSPFAFWVWGERGTEVDSCRKSVFDRAAVPCSVTSGVPPTSCPSGQNGGFVVR</sequence>
<evidence type="ECO:0000313" key="1">
    <source>
        <dbReference type="EMBL" id="GFR27380.1"/>
    </source>
</evidence>
<protein>
    <submittedName>
        <fullName evidence="1">Uncharacterized protein</fullName>
    </submittedName>
</protein>
<organism evidence="1 2">
    <name type="scientific">Trichonephila clavata</name>
    <name type="common">Joro spider</name>
    <name type="synonym">Nephila clavata</name>
    <dbReference type="NCBI Taxonomy" id="2740835"/>
    <lineage>
        <taxon>Eukaryota</taxon>
        <taxon>Metazoa</taxon>
        <taxon>Ecdysozoa</taxon>
        <taxon>Arthropoda</taxon>
        <taxon>Chelicerata</taxon>
        <taxon>Arachnida</taxon>
        <taxon>Araneae</taxon>
        <taxon>Araneomorphae</taxon>
        <taxon>Entelegynae</taxon>
        <taxon>Araneoidea</taxon>
        <taxon>Nephilidae</taxon>
        <taxon>Trichonephila</taxon>
    </lineage>
</organism>
<keyword evidence="2" id="KW-1185">Reference proteome</keyword>
<accession>A0A8X6HRW7</accession>
<dbReference type="AlphaFoldDB" id="A0A8X6HRW7"/>